<name>E8KJE3_9PAST</name>
<evidence type="ECO:0000256" key="1">
    <source>
        <dbReference type="ARBA" id="ARBA00004571"/>
    </source>
</evidence>
<keyword evidence="10" id="KW-1185">Reference proteome</keyword>
<dbReference type="PANTHER" id="PTHR30069:SF40">
    <property type="entry name" value="TONB-DEPENDENT RECEPTOR NMB0964-RELATED"/>
    <property type="match status" value="1"/>
</dbReference>
<dbReference type="Proteomes" id="UP000005467">
    <property type="component" value="Unassembled WGS sequence"/>
</dbReference>
<evidence type="ECO:0000256" key="2">
    <source>
        <dbReference type="ARBA" id="ARBA00022448"/>
    </source>
</evidence>
<feature type="chain" id="PRO_5003226667" evidence="7">
    <location>
        <begin position="21"/>
        <end position="502"/>
    </location>
</feature>
<comment type="subcellular location">
    <subcellularLocation>
        <location evidence="1">Cell outer membrane</location>
        <topology evidence="1">Multi-pass membrane protein</topology>
    </subcellularLocation>
</comment>
<dbReference type="RefSeq" id="WP_005624380.1">
    <property type="nucleotide sequence ID" value="NZ_GL831081.1"/>
</dbReference>
<dbReference type="Pfam" id="PF07715">
    <property type="entry name" value="Plug"/>
    <property type="match status" value="1"/>
</dbReference>
<evidence type="ECO:0000256" key="3">
    <source>
        <dbReference type="ARBA" id="ARBA00022452"/>
    </source>
</evidence>
<protein>
    <submittedName>
        <fullName evidence="9">TonB-dependent receptor plug domain protein</fullName>
    </submittedName>
</protein>
<dbReference type="GO" id="GO:0015344">
    <property type="term" value="F:siderophore uptake transmembrane transporter activity"/>
    <property type="evidence" value="ECO:0007669"/>
    <property type="project" value="TreeGrafter"/>
</dbReference>
<proteinExistence type="predicted"/>
<reference evidence="9 10" key="1">
    <citation type="submission" date="2011-01" db="EMBL/GenBank/DDBJ databases">
        <authorList>
            <person name="Muzny D."/>
            <person name="Qin X."/>
            <person name="Deng J."/>
            <person name="Jiang H."/>
            <person name="Liu Y."/>
            <person name="Qu J."/>
            <person name="Song X.-Z."/>
            <person name="Zhang L."/>
            <person name="Thornton R."/>
            <person name="Coyle M."/>
            <person name="Francisco L."/>
            <person name="Jackson L."/>
            <person name="Javaid M."/>
            <person name="Korchina V."/>
            <person name="Kovar C."/>
            <person name="Mata R."/>
            <person name="Mathew T."/>
            <person name="Ngo R."/>
            <person name="Nguyen L."/>
            <person name="Nguyen N."/>
            <person name="Okwuonu G."/>
            <person name="Ongeri F."/>
            <person name="Pham C."/>
            <person name="Simmons D."/>
            <person name="Wilczek-Boney K."/>
            <person name="Hale W."/>
            <person name="Jakkamsetti A."/>
            <person name="Pham P."/>
            <person name="Ruth R."/>
            <person name="San Lucas F."/>
            <person name="Warren J."/>
            <person name="Zhang J."/>
            <person name="Zhao Z."/>
            <person name="Zhou C."/>
            <person name="Zhu D."/>
            <person name="Lee S."/>
            <person name="Bess C."/>
            <person name="Blankenburg K."/>
            <person name="Forbes L."/>
            <person name="Fu Q."/>
            <person name="Gubbala S."/>
            <person name="Hirani K."/>
            <person name="Jayaseelan J.C."/>
            <person name="Lara F."/>
            <person name="Munidasa M."/>
            <person name="Palculict T."/>
            <person name="Patil S."/>
            <person name="Pu L.-L."/>
            <person name="Saada N."/>
            <person name="Tang L."/>
            <person name="Weissenberger G."/>
            <person name="Zhu Y."/>
            <person name="Hemphill L."/>
            <person name="Shang Y."/>
            <person name="Youmans B."/>
            <person name="Ayvaz T."/>
            <person name="Ross M."/>
            <person name="Santibanez J."/>
            <person name="Aqrawi P."/>
            <person name="Gross S."/>
            <person name="Joshi V."/>
            <person name="Fowler G."/>
            <person name="Nazareth L."/>
            <person name="Reid J."/>
            <person name="Worley K."/>
            <person name="Petrosino J."/>
            <person name="Highlander S."/>
            <person name="Gibbs R."/>
        </authorList>
    </citation>
    <scope>NUCLEOTIDE SEQUENCE [LARGE SCALE GENOMIC DNA]</scope>
    <source>
        <strain evidence="9 10">ATCC 25976</strain>
    </source>
</reference>
<keyword evidence="7" id="KW-0732">Signal</keyword>
<dbReference type="InterPro" id="IPR037066">
    <property type="entry name" value="Plug_dom_sf"/>
</dbReference>
<dbReference type="InterPro" id="IPR039426">
    <property type="entry name" value="TonB-dep_rcpt-like"/>
</dbReference>
<organism evidence="9 10">
    <name type="scientific">Actinobacillus ureae ATCC 25976</name>
    <dbReference type="NCBI Taxonomy" id="887324"/>
    <lineage>
        <taxon>Bacteria</taxon>
        <taxon>Pseudomonadati</taxon>
        <taxon>Pseudomonadota</taxon>
        <taxon>Gammaproteobacteria</taxon>
        <taxon>Pasteurellales</taxon>
        <taxon>Pasteurellaceae</taxon>
        <taxon>Actinobacillus</taxon>
    </lineage>
</organism>
<dbReference type="Gene3D" id="2.40.170.20">
    <property type="entry name" value="TonB-dependent receptor, beta-barrel domain"/>
    <property type="match status" value="1"/>
</dbReference>
<evidence type="ECO:0000256" key="5">
    <source>
        <dbReference type="ARBA" id="ARBA00023136"/>
    </source>
</evidence>
<comment type="caution">
    <text evidence="9">The sequence shown here is derived from an EMBL/GenBank/DDBJ whole genome shotgun (WGS) entry which is preliminary data.</text>
</comment>
<dbReference type="AlphaFoldDB" id="E8KJE3"/>
<dbReference type="HOGENOM" id="CLU_542537_0_0_6"/>
<accession>E8KJE3</accession>
<evidence type="ECO:0000313" key="9">
    <source>
        <dbReference type="EMBL" id="EFX91020.1"/>
    </source>
</evidence>
<keyword evidence="4" id="KW-0812">Transmembrane</keyword>
<dbReference type="InterPro" id="IPR036942">
    <property type="entry name" value="Beta-barrel_TonB_sf"/>
</dbReference>
<keyword evidence="9" id="KW-0675">Receptor</keyword>
<dbReference type="PANTHER" id="PTHR30069">
    <property type="entry name" value="TONB-DEPENDENT OUTER MEMBRANE RECEPTOR"/>
    <property type="match status" value="1"/>
</dbReference>
<keyword evidence="3" id="KW-1134">Transmembrane beta strand</keyword>
<evidence type="ECO:0000256" key="6">
    <source>
        <dbReference type="ARBA" id="ARBA00023237"/>
    </source>
</evidence>
<dbReference type="GO" id="GO:0044718">
    <property type="term" value="P:siderophore transmembrane transport"/>
    <property type="evidence" value="ECO:0007669"/>
    <property type="project" value="TreeGrafter"/>
</dbReference>
<evidence type="ECO:0000256" key="4">
    <source>
        <dbReference type="ARBA" id="ARBA00022692"/>
    </source>
</evidence>
<dbReference type="GO" id="GO:0009279">
    <property type="term" value="C:cell outer membrane"/>
    <property type="evidence" value="ECO:0007669"/>
    <property type="project" value="UniProtKB-SubCell"/>
</dbReference>
<feature type="domain" description="TonB-dependent receptor plug" evidence="8">
    <location>
        <begin position="53"/>
        <end position="146"/>
    </location>
</feature>
<gene>
    <name evidence="9" type="ORF">HMPREF0027_1960</name>
</gene>
<evidence type="ECO:0000259" key="8">
    <source>
        <dbReference type="Pfam" id="PF07715"/>
    </source>
</evidence>
<feature type="signal peptide" evidence="7">
    <location>
        <begin position="1"/>
        <end position="20"/>
    </location>
</feature>
<evidence type="ECO:0000313" key="10">
    <source>
        <dbReference type="Proteomes" id="UP000005467"/>
    </source>
</evidence>
<evidence type="ECO:0000256" key="7">
    <source>
        <dbReference type="SAM" id="SignalP"/>
    </source>
</evidence>
<dbReference type="InterPro" id="IPR012910">
    <property type="entry name" value="Plug_dom"/>
</dbReference>
<keyword evidence="2" id="KW-0813">Transport</keyword>
<keyword evidence="5" id="KW-0472">Membrane</keyword>
<dbReference type="EMBL" id="AEVG01000131">
    <property type="protein sequence ID" value="EFX91020.1"/>
    <property type="molecule type" value="Genomic_DNA"/>
</dbReference>
<keyword evidence="6" id="KW-0998">Cell outer membrane</keyword>
<dbReference type="SUPFAM" id="SSF56935">
    <property type="entry name" value="Porins"/>
    <property type="match status" value="1"/>
</dbReference>
<sequence length="502" mass="56021">MKKNSLALSLLLLISNTLSASEETLDMIIVEGNAPDTKGNLLGDGLNINEKVVDSQILKQRGATLGNALSGELGIHSSQFGGGASASVIRGQERKRAKILQNNGEIFDMSELSPDHAVTVDSLLAKRIEILRGPTTLLYSAGNNAGLINVVDEKILSAVPEKGYEGQAGVRFSSANKERLTYVGSTFALGNNFALCLQGLYNKASEYYAPKFTIEGKPYHRVPDSDLQSQSGTVGLSWIGEKGHLGVAYTDQRNKYGLVGHTLQYDHYTISIIRQGVMFEKGYLRFYPHLAEESDIDYNNPGLRLDHTHIPRGSQYGMQDHPHGKPWIDMHSKRYDLDGELKNPLKGIESLKVTANYVDYFHDEKDGNRIENYFKNKGKNLRLELVHSEWNGLKGAIGAQYSHLQTSALSLEAARVVNKQQLLNNPKTKQFSVFGIERLNLGDFSFEVSSRIERQKISMDYDVKLIDQWLGFNTPMPIWNRIRKPVTLIVLQPIGFLLRIIN</sequence>
<dbReference type="Gene3D" id="2.170.130.10">
    <property type="entry name" value="TonB-dependent receptor, plug domain"/>
    <property type="match status" value="1"/>
</dbReference>